<protein>
    <submittedName>
        <fullName evidence="1">Uncharacterized protein</fullName>
    </submittedName>
</protein>
<accession>A0AAN4ZHF9</accession>
<proteinExistence type="predicted"/>
<organism evidence="1 2">
    <name type="scientific">Pristionchus mayeri</name>
    <dbReference type="NCBI Taxonomy" id="1317129"/>
    <lineage>
        <taxon>Eukaryota</taxon>
        <taxon>Metazoa</taxon>
        <taxon>Ecdysozoa</taxon>
        <taxon>Nematoda</taxon>
        <taxon>Chromadorea</taxon>
        <taxon>Rhabditida</taxon>
        <taxon>Rhabditina</taxon>
        <taxon>Diplogasteromorpha</taxon>
        <taxon>Diplogasteroidea</taxon>
        <taxon>Neodiplogasteridae</taxon>
        <taxon>Pristionchus</taxon>
    </lineage>
</organism>
<evidence type="ECO:0000313" key="1">
    <source>
        <dbReference type="EMBL" id="GMR40876.1"/>
    </source>
</evidence>
<sequence>TLCTIDRLLHALLAKSVKCFLGMNYDQILVVEDNCSSCNKTSLQLPTKGRNVDLFYVNWRNRQISKFIISLENQDSHSIVITIRVSLSLIHLVNGFTPDE</sequence>
<feature type="non-terminal residue" evidence="1">
    <location>
        <position position="100"/>
    </location>
</feature>
<evidence type="ECO:0000313" key="2">
    <source>
        <dbReference type="Proteomes" id="UP001328107"/>
    </source>
</evidence>
<dbReference type="EMBL" id="BTRK01000003">
    <property type="protein sequence ID" value="GMR40876.1"/>
    <property type="molecule type" value="Genomic_DNA"/>
</dbReference>
<gene>
    <name evidence="1" type="ORF">PMAYCL1PPCAC_11071</name>
</gene>
<feature type="non-terminal residue" evidence="1">
    <location>
        <position position="1"/>
    </location>
</feature>
<reference evidence="2" key="1">
    <citation type="submission" date="2022-10" db="EMBL/GenBank/DDBJ databases">
        <title>Genome assembly of Pristionchus species.</title>
        <authorList>
            <person name="Yoshida K."/>
            <person name="Sommer R.J."/>
        </authorList>
    </citation>
    <scope>NUCLEOTIDE SEQUENCE [LARGE SCALE GENOMIC DNA]</scope>
    <source>
        <strain evidence="2">RS5460</strain>
    </source>
</reference>
<keyword evidence="2" id="KW-1185">Reference proteome</keyword>
<dbReference type="Proteomes" id="UP001328107">
    <property type="component" value="Unassembled WGS sequence"/>
</dbReference>
<comment type="caution">
    <text evidence="1">The sequence shown here is derived from an EMBL/GenBank/DDBJ whole genome shotgun (WGS) entry which is preliminary data.</text>
</comment>
<name>A0AAN4ZHF9_9BILA</name>
<dbReference type="AlphaFoldDB" id="A0AAN4ZHF9"/>